<dbReference type="SUPFAM" id="SSF101898">
    <property type="entry name" value="NHL repeat"/>
    <property type="match status" value="2"/>
</dbReference>
<name>A0ABX5XYT0_9BACT</name>
<reference evidence="5 6" key="1">
    <citation type="submission" date="2019-02" db="EMBL/GenBank/DDBJ databases">
        <title>Deep-cultivation of Planctomycetes and their phenomic and genomic characterization uncovers novel biology.</title>
        <authorList>
            <person name="Wiegand S."/>
            <person name="Jogler M."/>
            <person name="Boedeker C."/>
            <person name="Pinto D."/>
            <person name="Vollmers J."/>
            <person name="Rivas-Marin E."/>
            <person name="Kohn T."/>
            <person name="Peeters S.H."/>
            <person name="Heuer A."/>
            <person name="Rast P."/>
            <person name="Oberbeckmann S."/>
            <person name="Bunk B."/>
            <person name="Jeske O."/>
            <person name="Meyerdierks A."/>
            <person name="Storesund J.E."/>
            <person name="Kallscheuer N."/>
            <person name="Luecker S."/>
            <person name="Lage O.M."/>
            <person name="Pohl T."/>
            <person name="Merkel B.J."/>
            <person name="Hornburger P."/>
            <person name="Mueller R.-W."/>
            <person name="Bruemmer F."/>
            <person name="Labrenz M."/>
            <person name="Spormann A.M."/>
            <person name="Op den Camp H."/>
            <person name="Overmann J."/>
            <person name="Amann R."/>
            <person name="Jetten M.S.M."/>
            <person name="Mascher T."/>
            <person name="Medema M.H."/>
            <person name="Devos D.P."/>
            <person name="Kaster A.-K."/>
            <person name="Ovreas L."/>
            <person name="Rohde M."/>
            <person name="Galperin M.Y."/>
            <person name="Jogler C."/>
        </authorList>
    </citation>
    <scope>NUCLEOTIDE SEQUENCE [LARGE SCALE GENOMIC DNA]</scope>
    <source>
        <strain evidence="5 6">TBK1r</strain>
    </source>
</reference>
<feature type="domain" description="Peptidase C-terminal archaeal/bacterial" evidence="3">
    <location>
        <begin position="4822"/>
        <end position="4894"/>
    </location>
</feature>
<dbReference type="Gene3D" id="2.130.10.10">
    <property type="entry name" value="YVTN repeat-like/Quinoprotein amine dehydrogenase"/>
    <property type="match status" value="3"/>
</dbReference>
<organism evidence="5 6">
    <name type="scientific">Stieleria magnilauensis</name>
    <dbReference type="NCBI Taxonomy" id="2527963"/>
    <lineage>
        <taxon>Bacteria</taxon>
        <taxon>Pseudomonadati</taxon>
        <taxon>Planctomycetota</taxon>
        <taxon>Planctomycetia</taxon>
        <taxon>Pirellulales</taxon>
        <taxon>Pirellulaceae</taxon>
        <taxon>Stieleria</taxon>
    </lineage>
</organism>
<evidence type="ECO:0000313" key="6">
    <source>
        <dbReference type="Proteomes" id="UP000318081"/>
    </source>
</evidence>
<dbReference type="Gene3D" id="2.60.40.10">
    <property type="entry name" value="Immunoglobulins"/>
    <property type="match status" value="10"/>
</dbReference>
<dbReference type="Gene3D" id="2.60.120.380">
    <property type="match status" value="2"/>
</dbReference>
<dbReference type="SUPFAM" id="SSF75011">
    <property type="entry name" value="3-carboxy-cis,cis-mucoante lactonizing enzyme"/>
    <property type="match status" value="1"/>
</dbReference>
<proteinExistence type="predicted"/>
<sequence>MGTVVSGLGASLTLPRRQRASKWKGFSKTRRSINRRSRALHLERLESRQLLAAVIQDASVSGSGWNSVFQDHLSSQGLGTIGFRLLPGQTAQVLPWKNLNQVKFKFSEHVNVRFDDLRIQGVNSGLAIVPRAEDLHYDGNTFIATWTLPSELGKDKFAIRLSDRITNGIGTSLDGDFLGAYPTGNATPGGDFVYTFDVVPGDGDRNGVTNVIDGIGLRSRLFARPANDNYSAYFDFDGSGQINVLDGLRIRENLFARLPAGSLDLTGPTLHAALLNDTAPGGLTNTDRLTFDATISGTVSDPLGSLSVEAHLDGTTTISVPVNPDGSFSFDPKTIPGFADGGHQVRIVARDGFGNPTSLNLDFILDTLPPAAPALDLSAGSGAVGPRTTNASRVTLVGSTDPNVSVALAPVAATSLSSNTGAVQFASVELQVGSNPFTAIATDAAGNSTVANFNLERVIQTGSQDPVLRWNQVTLDAITFDASSPTYASRAIAIVHAAIYDAVASLEGRPGYYVSLLPPPGASLEAAVSGAAYHVLNDLYPGQQSFLDANLQAALAVVPEGSGKTAGVTFGRSVADAILAMRAGDGWNAFVDYVPGTVPGAWLPTGPTYAQALHPQWANLTPFAMTTADQFLPAGPPDLSSQAWANAYNEVKSLGQLNSPSRTADQTEIARFWADGAGTSTPVGHWNVIAGDAALTAGNSISENARLFAALNLSLGDAAIVAWNAKYRYDFWRPETAIRAGSSDGNAATLADPSWTPLVISPPFPEYVSGHSTYSGAAAAILTATFGPGFSFVATSASLPGVSRAFNNFDEAAEEAGRSRVYGGIHYDFSNRDGLEAGRSLASYVLGTFTTSVDQIAPTVILVSPNTAIATQQNVTVTGRVLDNLSGVATLEAQLDNGAFGPLSFDADGNFSVQTTLPLDGTADGAHALKLRATDYAGNTSGIKQLDFVLDTIAPALTVDLPPAGATLAAGARLTGSVSGTGAALVSLTYNFNGGAARSFLTSKAGGAFNTALDLSTLTAGTHTLNVVARDAAGNVTTVSRSVTLPELIPLTITHVTPAAGSSDVGSTYRPQVFFSRPVNVGSLNATNFYATDTTGTKIPARIVPAADGRFAWLFFNQPLPSASTVTVHVVGDTILAADGGQPLDADGNGTAGGTFSYRFTTVSLVPLAGTSLSGRVYDPGVDLKPMTFDDFRAGPDGALHTADDIFLNPLAGVKVFILGLENQSVTTDAQGYFSFASVPAGNIKLAIDGRTATNAPAGFYFPEMVMDLEILVGQANTVMGTMGTRAQREANLDRLETYLPRIKSSILQSVSDSAATTIGVDAESAPNLTPQQRQYLQLEIQPASLIGPDGQPITGGQVGISAVPPELVRDMLPAGLLQHTFDITIQAPDAAAFATPLQITFPNVFNAAPGTKLNFLSFDHTTGRLVIEGTATVSEDGLSVTSDPGTGITKPGWHGLTPPITQPKKPDDCTPFRGYNAYIVCAKAYFSTFVSNFKNTFNYASSKRAAEAARDACVKVAELCAGGGSSGGTDGNAPPPFELNTESQSNLPISDPLLQLIANMRAIQDSIQTDLDLSQDIANQIEQLIGNAQSEAELTQQQRDQLATLESNLIALFEGQTPAERFAARMAEYEDLLFDADLELQHFVSEKYFYYLENLDNGFVIRGTTERDGSITDIALQPNSHYLLRLVGASSFQVRETIVITASSGESTSICFRPIVVDSSVDSDFDGLTDLVESIIGTNPTNADSDLDGISDRAEIEQGLDPLSGLAFPTGVVASLLIQGEATEIRLVGSVLDTGDQMAYVATGSYGLAIIDVSQLQMPVVVSQLMLNGNALDLDISPSQNLAAVATGIYGIQIVDVAAATSPTLLQSVPLPGGATRVEIYDGLIYAGSPQSDRLHIIDLATGELLESITIGGGIVDLAREGSLLYALTGNQQLRAIDISHFSAVVRGSLTLPQAGRKVFVGNGVAYIGADPGFGQGFMTANVADPDNLILLSDVDANNIAGTAIVANGSGLGISVGDLGFGVDSVLHVVDVSDPTNTSAFVTQYSLPSDPRSVALGAGIAFVANGVNGLQVVNYRSFDNLGQAPVISISSPVQDIDGGAAGIQIVEGTSIPIQVSITDDVQVRNVELLVNGQVVQNDVAFPFDFIAIAPALAGGPSSVSIQVRAIDTGGNTSLSNILSYDLVADSIAPSVVGTTPQSGQKVFFTPSIDVRFDEPLNTALVNAGGVSLIFLGADGVVGGGDDQTVPLRSVESRVLGRRLSIYPANLLDTGNYQVTLDPSIVADRAGNHLAAPFSFEFTIRPASDLKAQSGFPRVGRAPSANAGQEIGFHFPGGVDENLRVTFPTIDVNGNLGSIEVAPSRFDGIVNNAFFVVPMNATTGDINSTAFVDGPLPLQIVPTLNDVRQDSTPYHNGQLVLFGSGFAEGGVTIHFGAQSLIDGSTFSGPDVYYSADFSFENGSIYLTVPTAVPFGPISVSTLGGTSAAFPLTFSGITSTADSGTPADALAASANPGQAITLSGSGFDASSDVVFQVIDINGIVSQQVVRPLAVEPDGSQLTVVVPMNAFTGTVGVVGDQNNTQARLQIVPVLDNVDFTSIAADRSSGQVILSGRGFVEGNNSVYTFGGIQLTDTGVSEGPDVYYSVDFGFHNGTVHLALPTDGNFHGAVTVMTAGGTSAAFAVGYNDLIALAASGTPANAADASANPGQTFTVSGTGLSMTTDLLAQYLDLGGTLQTQLLNPHFVNVAGTEATFLVPKYFNGAFSVHVIGSAAEHLLQIVPIVTGLNVNGNGAVEVLGSGFVEGNNSLYVFGSSQLTDIDVNAGPDVYYSSDFSFQNGRVLLSLPRHGFESFTATTTGGSSVAISTHFLHPAAGILYDVAVDPTNGKVFVVTISQILQIDPANGQTLAAFSLPGGNSGNTGLQVLPTAMTLSGVAIPAGSLLVTNGGASTDKVYAVNPNTGVILATRDLGLNHDPVAGVYHPTSGSLFLLDGSPDQLLQIDPTSGAVLNSFALPIDVNYGGLAIDPVTGNLWIGSSQTTSVSEYTTAGVLVRSVNLSAQGLGNELSGLAFDAAGRLFVSSNNGVVYRLDLAPIAAPAPVLSSISATAKDGNPASGATASANVAQSIELIGTNFTAATRVVFSTRDNHGVVGSVEVLPTAVRGDGTRLEVIVPDLAQTGSVSLLGGSGGVDLHIVPVLSGISGRAGVDAFFSLFGSGFMEGASTVTIGGVTLTDQYTNAVDGDVSGSRNSQFDLLARFAVEGTITVATAGGSFSFVGPVDALPPFVEFGGISANPQSGVAVNASVASANTGQPITLIGRGFTSNTLVQFEAVDASGVAGRLVRSGTINSDGTRLTVTVPALARSGMVKVIGSTAEFPLQIVPTLRSVGGSVTAGNSILLEGTGLVEGGLTVTIDGQVVSGLDVLVISDQGLDQQVVDLTVPAGVSAGVVVVSTAGGSFTLRPAATIVTESDLFLGPDTGDTLATAEVLVDLLINRRLNVHSQSIGDNDFIAQDVDLYRFTANAGDVIGIDVIRQAPFSLVNSYVRLFDATGNELASDVNSGPDGNSRLTDVRLPAAGDYYIGISSWVNNGYDPSVANSGANAFYTGPYQLTVQRVDGGSTSLTGIVAAADSGTAARSGIAAANVGQTITIQGAGLQDGDRVVFTTIDLSGNLTTSVVTPTSVAADGLSLEVQVPFNAASGMVRLERENVGQFLQIVPTLHDVRQDSTLYHNGQLVLFGSGFAEGGVTIHFGAQSLIDGSTSSGPDVYYSADFSFENGSIYLTVPTAVPFGPISVSTLGGTSAAFPLTFSGITSTADSGTPADALAASANPGQAITLSGSGFDASSDVVFQVIDINGIVSQQVVRPLAVEPDGSQLTVVVPMNAFTGTVGVVGDQNNTQARLQIVPVLDNVDFTSIAADRSSGQVILSGRGFVEGNNSVYTFGGIQLTDTGVSEGPDVYYSVDFGFHNGTVHLALPTDGNFHGAVTVMTAGGTSAAFAVGYNDLIALAASGTPANAADASANPGQTFTVSGTGLSMTTDLLAQYRDLGGTLQTQLLNPHFVNVAGTEATFLVPKYFNGAFSVHVIGSAAEHLLQIVPIVTGLNVNGNGAVEVLGSGFVEGNNSLYVFGSSQLTDIDVNAGPDVYYSSDFSFQNGRVLLSLPRHGFESFTATTTGGSSVAISTHFLHPAAGILYDVAVDPTNGKVFVVTISQILQIDPANGQTLAAFSLPGGNSGNTGLQVLPTAMTLSGVAIPAGSLLVTNGGASTDKVYAVNPNTGVILATRDLGLNHDPVAGVYHPTSGSLFLLDGSPDQLLQIDPTSGAVLNSFALPIDVNYGGLAIDPVTGNLWIGSSQTTSVSEYTTAGVLVRSVNLSAQGLGNELSGLAFDAAGRLFVSSNNGVVYRLDLAPIAAPAPVLSSISATAKDGNPASGATASANVAQSIELIGTNFTAATRVVFSTRDNHGVVGSVEVLPTAVRGDGTRLEVIVPDLAQTGSVSLLGGSGGVDLHIVPVLSGISGRAGVDAFFSLFGSGFMEGASTVTIGGVTLTDQYTNAVDGDVSGSRNNQFDLLARFAVEGTITVATAGGSFSFVGPVDALPPFVEFGGISANPQSGVAVNASVASANTGQPITLIGRGFTSNTLVQFEAVDASGVAGRLVRSGTINSDGTRLTVTVPALARSGMVKVIGSTAEFPLQIVPTLRSVGGSVTAGNSILLEGTGLVEGGLTVTIDGQVVSGLDVLVISDQGLDQQVVDLTVPAGVSDGVVVVSTAGGSFTLRPAATIVTESDLFLGPDTGDTLATAEVLVNLLINRRLNVHSQSIGDNDFIAQDVDLYRFTANAGDVIGIDVIRQAPFSLVNSYVRLFDATGNELASDVNSGPDGNSRLTDVRLPAAGDYYIGISSWVNTSYDPSVANSGTSAFYTGPYQLTVQRVDGGSTSLTGIVAAADSGTAARSGIAAANVGQTITIQGAGLQDGDRVVFTTIDLNGNLTTSVVTPASVAADGLSLEVQVPFNAASGMVRLERENVGQFLQIVPTLHDVRQDSTLYHNGQLVLFGSGFAEGGVTIHFGAQPLIDGSTFSGPDVYYSADFSFENGSIYLTVPNGVPFGPISVSTLGGTSAAFPLTFSGITSTADSGTPANALEASANPGQAITLSGSGFDASSDVVFQVIDINGIVSQQVVRPLAVEPDGSQLTVVVPMNAFTGTVGVVGDQNNTQARLQIVPVVTSFDLTGGNGSVTIFGSGLIEGNDSVYTFGTTQLTDSSVSGGPDVYYSADFSFQNGRVFLNLPPHGFGELIVTTAGGSSVPIAMGFAFPAVGTIYDVALDSVSGDLFVATSSQILRVDAVSGQTLAAFNLPGGNSTNTGLQVLPTAMTLGGVGVSAGSLLVTNGSVSFDKLYAVDPTTGVILATLDLGQNIDPVAGVYDPTSGSLFLLDRNANLLWQIDPSTGAVQNSFALAIDVFHGGLALDPVSGNLWIGTSQSTTVSEYTLTGSLVRTVDLAAQGLGNELTGLVFDLAGQLLAASTLGVVYRFDLNV</sequence>
<dbReference type="Pfam" id="PF17957">
    <property type="entry name" value="Big_7"/>
    <property type="match status" value="1"/>
</dbReference>
<dbReference type="InterPro" id="IPR007280">
    <property type="entry name" value="Peptidase_C_arc/bac"/>
</dbReference>
<feature type="domain" description="SbsA Ig-like" evidence="4">
    <location>
        <begin position="2186"/>
        <end position="2299"/>
    </location>
</feature>
<evidence type="ECO:0000313" key="5">
    <source>
        <dbReference type="EMBL" id="QDV86436.1"/>
    </source>
</evidence>
<dbReference type="SUPFAM" id="SSF63829">
    <property type="entry name" value="Calcium-dependent phosphotriesterase"/>
    <property type="match status" value="1"/>
</dbReference>
<accession>A0ABX5XYT0</accession>
<protein>
    <recommendedName>
        <fullName evidence="7">PAP2 superfamily protein</fullName>
    </recommendedName>
</protein>
<dbReference type="CDD" id="cd03398">
    <property type="entry name" value="PAP2_haloperoxidase"/>
    <property type="match status" value="1"/>
</dbReference>
<dbReference type="SMART" id="SM00564">
    <property type="entry name" value="PQQ"/>
    <property type="match status" value="5"/>
</dbReference>
<evidence type="ECO:0008006" key="7">
    <source>
        <dbReference type="Google" id="ProtNLM"/>
    </source>
</evidence>
<dbReference type="Pfam" id="PF13205">
    <property type="entry name" value="Big_5"/>
    <property type="match status" value="2"/>
</dbReference>
<keyword evidence="1" id="KW-0732">Signal</keyword>
<evidence type="ECO:0000256" key="2">
    <source>
        <dbReference type="SAM" id="MobiDB-lite"/>
    </source>
</evidence>
<evidence type="ECO:0000256" key="1">
    <source>
        <dbReference type="ARBA" id="ARBA00022729"/>
    </source>
</evidence>
<dbReference type="PANTHER" id="PTHR34599:SF1">
    <property type="entry name" value="PHOSPHATIDIC ACID PHOSPHATASE TYPE 2_HALOPEROXIDASE DOMAIN-CONTAINING PROTEIN"/>
    <property type="match status" value="1"/>
</dbReference>
<dbReference type="SUPFAM" id="SSF48317">
    <property type="entry name" value="Acid phosphatase/Vanadium-dependent haloperoxidase"/>
    <property type="match status" value="1"/>
</dbReference>
<dbReference type="InterPro" id="IPR015943">
    <property type="entry name" value="WD40/YVTN_repeat-like_dom_sf"/>
</dbReference>
<evidence type="ECO:0000259" key="3">
    <source>
        <dbReference type="Pfam" id="PF04151"/>
    </source>
</evidence>
<dbReference type="InterPro" id="IPR018391">
    <property type="entry name" value="PQQ_b-propeller_rpt"/>
</dbReference>
<keyword evidence="6" id="KW-1185">Reference proteome</keyword>
<feature type="region of interest" description="Disordered" evidence="2">
    <location>
        <begin position="1438"/>
        <end position="1463"/>
    </location>
</feature>
<dbReference type="Pfam" id="PF04151">
    <property type="entry name" value="PPC"/>
    <property type="match status" value="2"/>
</dbReference>
<dbReference type="EMBL" id="CP036432">
    <property type="protein sequence ID" value="QDV86436.1"/>
    <property type="molecule type" value="Genomic_DNA"/>
</dbReference>
<dbReference type="SUPFAM" id="SSF49464">
    <property type="entry name" value="Carboxypeptidase regulatory domain-like"/>
    <property type="match status" value="1"/>
</dbReference>
<dbReference type="InterPro" id="IPR032812">
    <property type="entry name" value="SbsA_Ig"/>
</dbReference>
<dbReference type="InterPro" id="IPR036938">
    <property type="entry name" value="PAP2/HPO_sf"/>
</dbReference>
<dbReference type="Proteomes" id="UP000318081">
    <property type="component" value="Chromosome"/>
</dbReference>
<dbReference type="InterPro" id="IPR008969">
    <property type="entry name" value="CarboxyPept-like_regulatory"/>
</dbReference>
<feature type="domain" description="SbsA Ig-like" evidence="4">
    <location>
        <begin position="1050"/>
        <end position="1162"/>
    </location>
</feature>
<dbReference type="Gene3D" id="1.10.606.20">
    <property type="match status" value="1"/>
</dbReference>
<dbReference type="InterPro" id="IPR013783">
    <property type="entry name" value="Ig-like_fold"/>
</dbReference>
<feature type="domain" description="Peptidase C-terminal archaeal/bacterial" evidence="3">
    <location>
        <begin position="3508"/>
        <end position="3580"/>
    </location>
</feature>
<dbReference type="InterPro" id="IPR052559">
    <property type="entry name" value="V-haloperoxidase"/>
</dbReference>
<gene>
    <name evidence="5" type="ORF">TBK1r_54550</name>
</gene>
<evidence type="ECO:0000259" key="4">
    <source>
        <dbReference type="Pfam" id="PF13205"/>
    </source>
</evidence>
<dbReference type="PANTHER" id="PTHR34599">
    <property type="entry name" value="PEROXIDASE-RELATED"/>
    <property type="match status" value="1"/>
</dbReference>